<evidence type="ECO:0000256" key="2">
    <source>
        <dbReference type="SAM" id="Phobius"/>
    </source>
</evidence>
<dbReference type="GO" id="GO:0005886">
    <property type="term" value="C:plasma membrane"/>
    <property type="evidence" value="ECO:0007669"/>
    <property type="project" value="TreeGrafter"/>
</dbReference>
<organism evidence="3 4">
    <name type="scientific">Bacteroides fragilis str. 2-F-2 #4</name>
    <dbReference type="NCBI Taxonomy" id="1339280"/>
    <lineage>
        <taxon>Bacteria</taxon>
        <taxon>Pseudomonadati</taxon>
        <taxon>Bacteroidota</taxon>
        <taxon>Bacteroidia</taxon>
        <taxon>Bacteroidales</taxon>
        <taxon>Bacteroidaceae</taxon>
        <taxon>Bacteroides</taxon>
    </lineage>
</organism>
<dbReference type="PANTHER" id="PTHR32309:SF13">
    <property type="entry name" value="FERRIC ENTEROBACTIN TRANSPORT PROTEIN FEPE"/>
    <property type="match status" value="1"/>
</dbReference>
<protein>
    <submittedName>
        <fullName evidence="3">Chain length determinant family protein</fullName>
    </submittedName>
</protein>
<evidence type="ECO:0000313" key="3">
    <source>
        <dbReference type="EMBL" id="EXZ44842.1"/>
    </source>
</evidence>
<keyword evidence="2" id="KW-0472">Membrane</keyword>
<keyword evidence="2" id="KW-0812">Transmembrane</keyword>
<reference evidence="3 4" key="1">
    <citation type="submission" date="2014-02" db="EMBL/GenBank/DDBJ databases">
        <authorList>
            <person name="Sears C."/>
            <person name="Carroll K."/>
            <person name="Sack B.R."/>
            <person name="Qadri F."/>
            <person name="Myers L.L."/>
            <person name="Chung G.-T."/>
            <person name="Escheverria P."/>
            <person name="Fraser C.M."/>
            <person name="Sadzewicz L."/>
            <person name="Shefchek K.A."/>
            <person name="Tallon L."/>
            <person name="Das S.P."/>
            <person name="Daugherty S."/>
            <person name="Mongodin E.F."/>
        </authorList>
    </citation>
    <scope>NUCLEOTIDE SEQUENCE [LARGE SCALE GENOMIC DNA]</scope>
    <source>
        <strain evidence="3 4">2-F-2 #4</strain>
    </source>
</reference>
<dbReference type="InterPro" id="IPR050445">
    <property type="entry name" value="Bact_polysacc_biosynth/exp"/>
</dbReference>
<dbReference type="EMBL" id="JGDM01000047">
    <property type="protein sequence ID" value="EXZ44842.1"/>
    <property type="molecule type" value="Genomic_DNA"/>
</dbReference>
<dbReference type="PATRIC" id="fig|1339280.3.peg.1876"/>
<gene>
    <name evidence="3" type="ORF">M076_1952</name>
</gene>
<keyword evidence="2" id="KW-1133">Transmembrane helix</keyword>
<dbReference type="PANTHER" id="PTHR32309">
    <property type="entry name" value="TYROSINE-PROTEIN KINASE"/>
    <property type="match status" value="1"/>
</dbReference>
<dbReference type="Proteomes" id="UP000022272">
    <property type="component" value="Unassembled WGS sequence"/>
</dbReference>
<feature type="transmembrane region" description="Helical" evidence="2">
    <location>
        <begin position="14"/>
        <end position="31"/>
    </location>
</feature>
<proteinExistence type="predicted"/>
<evidence type="ECO:0000313" key="4">
    <source>
        <dbReference type="Proteomes" id="UP000022272"/>
    </source>
</evidence>
<feature type="transmembrane region" description="Helical" evidence="2">
    <location>
        <begin position="480"/>
        <end position="498"/>
    </location>
</feature>
<dbReference type="RefSeq" id="WP_005794512.1">
    <property type="nucleotide sequence ID" value="NZ_JGDM01000047.1"/>
</dbReference>
<name>A0A015ZKA7_BACFG</name>
<comment type="caution">
    <text evidence="3">The sequence shown here is derived from an EMBL/GenBank/DDBJ whole genome shotgun (WGS) entry which is preliminary data.</text>
</comment>
<keyword evidence="1" id="KW-0175">Coiled coil</keyword>
<feature type="coiled-coil region" evidence="1">
    <location>
        <begin position="336"/>
        <end position="363"/>
    </location>
</feature>
<accession>A0A015ZKA7</accession>
<dbReference type="AlphaFoldDB" id="A0A015ZKA7"/>
<sequence length="737" mass="85149">MDYILYLLRPLWRVRWWIIIGTLIITTFVYYRAGNAHKTYNVDTTLYTGVISGYGVEDNAIAANWAMAQNAIDNLINIIRSESTLKRVSMRLFSRILVQGDPEKDQNGITSSSYNYVYNHMKGSPDGKTLISLIDKTSEENTLKNFQKYEKPDRNNYIYGLFYYQHPYFSYTALQNIHVDKIGNSDLLRIHYSAGDPGVAYNTITLLMEEFVVEYRLLRYGETNKVISYFKSQLDSIGSELSKHEDDLTQYNVDNRIINYYDETKEVAAINKEFELRDQNVRFAYNSSKAMLAELERQMDSNAKLAIQNTDLIDKLRQASTLTGRITEMETISSSDSNTDQQLQNYKKQLAQTRQELQKISNRYVGGKYSKEGISKTNIVEQWLDQTLRFEQAKAELEIVEKNRKEMDAKYRFFAPVGTTIKRKERLINFSEQNYLANLKSYNDALLRKKNLEMTSSTFKVLSPATYPISHESTNRKKTVMMACVASFIFLVALFLLIELTDRTLRDTIRTRKLTGCPILGSFPYLTKSNPIYIQQDKIATQYLTNSILNFLSDRKEGQPFILNILSIEAGMGKTYLIERLQKLLESKGIKVCTLTDKINFDSASSTYTLAQNISDLHILQDEDVVIVEYQSLDRISVPTLLLQSASMNLLVVSALKGWKNSDRAILRKLKLQLGKSPYLYLNKAPRYEVENYTGMLPPYTFIRRLLYRLSQFALTESFINSRDSLKNKRQNQDDDE</sequence>
<evidence type="ECO:0000256" key="1">
    <source>
        <dbReference type="SAM" id="Coils"/>
    </source>
</evidence>
<dbReference type="GO" id="GO:0004713">
    <property type="term" value="F:protein tyrosine kinase activity"/>
    <property type="evidence" value="ECO:0007669"/>
    <property type="project" value="TreeGrafter"/>
</dbReference>